<dbReference type="AlphaFoldDB" id="Q47A30"/>
<reference evidence="1" key="1">
    <citation type="submission" date="2005-08" db="EMBL/GenBank/DDBJ databases">
        <title>Complete sequence of Dechloromonas aromatica RCB.</title>
        <authorList>
            <person name="Salinero K.K."/>
            <person name="Copeland A."/>
            <person name="Lucas S."/>
            <person name="Lapidus A."/>
            <person name="Barry K."/>
            <person name="Detter J.C."/>
            <person name="Glavina T."/>
            <person name="Hammon N."/>
            <person name="Israni S."/>
            <person name="Pitluck S."/>
            <person name="Di Bartolo G."/>
            <person name="Trong S."/>
            <person name="Schmutz J."/>
            <person name="Larimer F."/>
            <person name="Land M."/>
            <person name="Ivanova N."/>
            <person name="Richardson P."/>
        </authorList>
    </citation>
    <scope>NUCLEOTIDE SEQUENCE</scope>
    <source>
        <strain evidence="1">RCB</strain>
    </source>
</reference>
<gene>
    <name evidence="1" type="ordered locus">Daro_3572</name>
</gene>
<sequence>MTETLFCYCCRVHHQKDQMRLFPTRQGYRWRCVRSIEAAFRSRRERDSFGRQQTEINRQEAQRAAESADRLRRALALVT</sequence>
<proteinExistence type="predicted"/>
<name>Q47A30_DECAR</name>
<dbReference type="eggNOG" id="ENOG502ZRWF">
    <property type="taxonomic scope" value="Bacteria"/>
</dbReference>
<evidence type="ECO:0000313" key="1">
    <source>
        <dbReference type="EMBL" id="AAZ48301.1"/>
    </source>
</evidence>
<dbReference type="OrthoDB" id="9181649at2"/>
<accession>Q47A30</accession>
<protein>
    <submittedName>
        <fullName evidence="1">Uncharacterized protein</fullName>
    </submittedName>
</protein>
<dbReference type="HOGENOM" id="CLU_2600241_0_0_4"/>
<dbReference type="EMBL" id="CP000089">
    <property type="protein sequence ID" value="AAZ48301.1"/>
    <property type="molecule type" value="Genomic_DNA"/>
</dbReference>
<dbReference type="KEGG" id="dar:Daro_3572"/>
<dbReference type="STRING" id="159087.Daro_3572"/>
<organism evidence="1">
    <name type="scientific">Dechloromonas aromatica (strain RCB)</name>
    <dbReference type="NCBI Taxonomy" id="159087"/>
    <lineage>
        <taxon>Bacteria</taxon>
        <taxon>Pseudomonadati</taxon>
        <taxon>Pseudomonadota</taxon>
        <taxon>Betaproteobacteria</taxon>
        <taxon>Rhodocyclales</taxon>
        <taxon>Azonexaceae</taxon>
        <taxon>Dechloromonas</taxon>
    </lineage>
</organism>